<keyword evidence="4" id="KW-1185">Reference proteome</keyword>
<dbReference type="RefSeq" id="WP_100726356.1">
    <property type="nucleotide sequence ID" value="NZ_JAIZBN010000001.1"/>
</dbReference>
<accession>A0A2N0AXE3</accession>
<dbReference type="NCBIfam" id="TIGR04400">
    <property type="entry name" value="RK_trnsloc_Pase"/>
    <property type="match status" value="1"/>
</dbReference>
<feature type="transmembrane region" description="Helical" evidence="1">
    <location>
        <begin position="7"/>
        <end position="26"/>
    </location>
</feature>
<dbReference type="GeneID" id="93339677"/>
<name>A0A2N0AXE3_9LEPT</name>
<evidence type="ECO:0000313" key="4">
    <source>
        <dbReference type="Proteomes" id="UP000297352"/>
    </source>
</evidence>
<gene>
    <name evidence="3" type="ORF">EHQ60_07400</name>
    <name evidence="2" type="ORF">ND810_07760</name>
</gene>
<dbReference type="EMBL" id="RQGI01000024">
    <property type="protein sequence ID" value="TGL72630.1"/>
    <property type="molecule type" value="Genomic_DNA"/>
</dbReference>
<organism evidence="2 5">
    <name type="scientific">Leptospira levettii</name>
    <dbReference type="NCBI Taxonomy" id="2023178"/>
    <lineage>
        <taxon>Bacteria</taxon>
        <taxon>Pseudomonadati</taxon>
        <taxon>Spirochaetota</taxon>
        <taxon>Spirochaetia</taxon>
        <taxon>Leptospirales</taxon>
        <taxon>Leptospiraceae</taxon>
        <taxon>Leptospira</taxon>
    </lineage>
</organism>
<reference evidence="4" key="2">
    <citation type="journal article" date="2019" name="PLoS Negl. Trop. Dis.">
        <title>Revisiting the worldwide diversity of Leptospira species in the environment.</title>
        <authorList>
            <person name="Vincent A.T."/>
            <person name="Schiettekatte O."/>
            <person name="Bourhy P."/>
            <person name="Veyrier F.J."/>
            <person name="Picardeau M."/>
        </authorList>
    </citation>
    <scope>NUCLEOTIDE SEQUENCE [LARGE SCALE GENOMIC DNA]</scope>
    <source>
        <strain evidence="4">201702449</strain>
    </source>
</reference>
<keyword evidence="1" id="KW-0472">Membrane</keyword>
<evidence type="ECO:0000313" key="3">
    <source>
        <dbReference type="EMBL" id="TGL72630.1"/>
    </source>
</evidence>
<dbReference type="InterPro" id="IPR030912">
    <property type="entry name" value="RK_trnsloc_Pase"/>
</dbReference>
<evidence type="ECO:0000313" key="2">
    <source>
        <dbReference type="EMBL" id="MCW7515048.1"/>
    </source>
</evidence>
<feature type="transmembrane region" description="Helical" evidence="1">
    <location>
        <begin position="46"/>
        <end position="67"/>
    </location>
</feature>
<proteinExistence type="predicted"/>
<dbReference type="Proteomes" id="UP000297352">
    <property type="component" value="Unassembled WGS sequence"/>
</dbReference>
<reference evidence="2" key="3">
    <citation type="submission" date="2022-06" db="EMBL/GenBank/DDBJ databases">
        <title>Leptospira isolates from biofilms formed at urban environments.</title>
        <authorList>
            <person name="Ribeiro P.S."/>
            <person name="Sousa T."/>
            <person name="Carvalho N."/>
            <person name="Aburjaile F."/>
            <person name="Neves F."/>
            <person name="Oliveira D."/>
            <person name="Blanco L."/>
            <person name="Lima J."/>
            <person name="Costa F."/>
            <person name="Brenig B."/>
            <person name="Soares S."/>
            <person name="Ramos R."/>
            <person name="Goes-Neto A."/>
            <person name="Matiuzzi M."/>
            <person name="Azevedo V."/>
            <person name="Ristow P."/>
        </authorList>
    </citation>
    <scope>NUCLEOTIDE SEQUENCE</scope>
    <source>
        <strain evidence="2">VSF7</strain>
    </source>
</reference>
<sequence length="366" mass="42274">MSYRVKLPILLGVISFLFFFIHFLFAEFTFTHWQNPKGENTLNFNLVGIYSSFLLALCISFIVYYFLGFLYQYILHIIFHIQDSENQIPKDIRNLNRNSDEYKIYKSVMFTLLQGEEGLGEEQFENKFDWKTIQATSLNKQIPDIKIPNSPGFDVAVFPSVMRYAGADYIRIVRAKDGLFGIIAGHMEPGILESSEKIFIHGIVSSFGDGLFSTEELLEKLKFALHQFAFLKLKLSAFVIQNKDDKMSFLHYMDMPIFQFSDHGIQVIEGSGDDHWYPNHKHPISMADGIEVGDYLVWASDRTLTQFGLTSFEIMEEFVDYLLDLRPSSSRQMLLAIAKKMSALGRERNLTNPMEKLSILVVRRNK</sequence>
<reference evidence="3" key="1">
    <citation type="submission" date="2018-10" db="EMBL/GenBank/DDBJ databases">
        <authorList>
            <person name="Vincent A.T."/>
            <person name="Schiettekatte O."/>
            <person name="Bourhy P."/>
            <person name="Veyrier F.J."/>
            <person name="Picardeau M."/>
        </authorList>
    </citation>
    <scope>NUCLEOTIDE SEQUENCE</scope>
    <source>
        <strain evidence="3">201702449</strain>
    </source>
</reference>
<dbReference type="EMBL" id="JAMQQD010000002">
    <property type="protein sequence ID" value="MCW7515048.1"/>
    <property type="molecule type" value="Genomic_DNA"/>
</dbReference>
<protein>
    <submittedName>
        <fullName evidence="2">Arg-Lys translocation region protein phosphatase</fullName>
    </submittedName>
</protein>
<dbReference type="Proteomes" id="UP001209694">
    <property type="component" value="Unassembled WGS sequence"/>
</dbReference>
<evidence type="ECO:0000256" key="1">
    <source>
        <dbReference type="SAM" id="Phobius"/>
    </source>
</evidence>
<keyword evidence="1" id="KW-1133">Transmembrane helix</keyword>
<evidence type="ECO:0000313" key="5">
    <source>
        <dbReference type="Proteomes" id="UP001209694"/>
    </source>
</evidence>
<keyword evidence="1" id="KW-0812">Transmembrane</keyword>
<comment type="caution">
    <text evidence="2">The sequence shown here is derived from an EMBL/GenBank/DDBJ whole genome shotgun (WGS) entry which is preliminary data.</text>
</comment>
<dbReference type="AlphaFoldDB" id="A0A2N0AXE3"/>